<dbReference type="InterPro" id="IPR050546">
    <property type="entry name" value="Glycosyl_Hydrlase_16"/>
</dbReference>
<keyword evidence="3" id="KW-0378">Hydrolase</keyword>
<dbReference type="Gene3D" id="2.60.120.200">
    <property type="match status" value="2"/>
</dbReference>
<gene>
    <name evidence="3" type="primary">bglA_1</name>
    <name evidence="3" type="ORF">CA13_01860</name>
</gene>
<dbReference type="EC" id="3.2.1.73" evidence="3"/>
<evidence type="ECO:0000313" key="4">
    <source>
        <dbReference type="Proteomes" id="UP000315010"/>
    </source>
</evidence>
<protein>
    <submittedName>
        <fullName evidence="3">Beta-glucanase</fullName>
        <ecNumber evidence="3">3.2.1.73</ecNumber>
    </submittedName>
</protein>
<keyword evidence="4" id="KW-1185">Reference proteome</keyword>
<accession>A0A5C5YUS2</accession>
<dbReference type="GO" id="GO:0005975">
    <property type="term" value="P:carbohydrate metabolic process"/>
    <property type="evidence" value="ECO:0007669"/>
    <property type="project" value="InterPro"/>
</dbReference>
<sequence length="464" mass="53646">MLCKWFWVLLTFHLQTIGLHGPDSHSTNPNTMTLSNQCVRLCALLTFLCLMISVCLESTADSPKTPKHGNTEKRMDLTDWELVWQDEFDYPNERLDENWESQNSPSHHILCSRWRENAVVKNGILHLINKKENRGGQEWTSGSVWSKKKFKYGYFECRYRYAEATGTNNSFWLMTRGSDPAVGKRFEIDINEGHYPNEVNTNIHNWTDVVTHADGTKTHPSAHEGFAYGMRPDYSLPLEIPVTTKRLRLTSTTSPHFHIREFRIFGVSNQYPDALSETADRDLKGLVNHARDPSVQIEASGVFNDKTKPEHAADGTWNTSWISHDDGEKWLEFRWPRPITVGCIQFINGWQSKGEWTGWGQVSNYRIQAHDGRVWKEIATMDSKDAADFGANYHTYGMLWTEDEIVFYQDRKELRRVANEFCKSESPIWLSEAIIRWAGSVSDQIDGTSMKVDWVRYYQKGDSQ</sequence>
<organism evidence="3 4">
    <name type="scientific">Novipirellula herctigrandis</name>
    <dbReference type="NCBI Taxonomy" id="2527986"/>
    <lineage>
        <taxon>Bacteria</taxon>
        <taxon>Pseudomonadati</taxon>
        <taxon>Planctomycetota</taxon>
        <taxon>Planctomycetia</taxon>
        <taxon>Pirellulales</taxon>
        <taxon>Pirellulaceae</taxon>
        <taxon>Novipirellula</taxon>
    </lineage>
</organism>
<dbReference type="EMBL" id="SJPJ01000001">
    <property type="protein sequence ID" value="TWT78789.1"/>
    <property type="molecule type" value="Genomic_DNA"/>
</dbReference>
<dbReference type="PANTHER" id="PTHR10963">
    <property type="entry name" value="GLYCOSYL HYDROLASE-RELATED"/>
    <property type="match status" value="1"/>
</dbReference>
<reference evidence="3 4" key="1">
    <citation type="submission" date="2019-02" db="EMBL/GenBank/DDBJ databases">
        <title>Deep-cultivation of Planctomycetes and their phenomic and genomic characterization uncovers novel biology.</title>
        <authorList>
            <person name="Wiegand S."/>
            <person name="Jogler M."/>
            <person name="Boedeker C."/>
            <person name="Pinto D."/>
            <person name="Vollmers J."/>
            <person name="Rivas-Marin E."/>
            <person name="Kohn T."/>
            <person name="Peeters S.H."/>
            <person name="Heuer A."/>
            <person name="Rast P."/>
            <person name="Oberbeckmann S."/>
            <person name="Bunk B."/>
            <person name="Jeske O."/>
            <person name="Meyerdierks A."/>
            <person name="Storesund J.E."/>
            <person name="Kallscheuer N."/>
            <person name="Luecker S."/>
            <person name="Lage O.M."/>
            <person name="Pohl T."/>
            <person name="Merkel B.J."/>
            <person name="Hornburger P."/>
            <person name="Mueller R.-W."/>
            <person name="Bruemmer F."/>
            <person name="Labrenz M."/>
            <person name="Spormann A.M."/>
            <person name="Op Den Camp H."/>
            <person name="Overmann J."/>
            <person name="Amann R."/>
            <person name="Jetten M.S.M."/>
            <person name="Mascher T."/>
            <person name="Medema M.H."/>
            <person name="Devos D.P."/>
            <person name="Kaster A.-K."/>
            <person name="Ovreas L."/>
            <person name="Rohde M."/>
            <person name="Galperin M.Y."/>
            <person name="Jogler C."/>
        </authorList>
    </citation>
    <scope>NUCLEOTIDE SEQUENCE [LARGE SCALE GENOMIC DNA]</scope>
    <source>
        <strain evidence="3 4">CA13</strain>
    </source>
</reference>
<evidence type="ECO:0000313" key="3">
    <source>
        <dbReference type="EMBL" id="TWT78789.1"/>
    </source>
</evidence>
<dbReference type="GO" id="GO:0042972">
    <property type="term" value="F:licheninase activity"/>
    <property type="evidence" value="ECO:0007669"/>
    <property type="project" value="UniProtKB-EC"/>
</dbReference>
<dbReference type="PROSITE" id="PS51762">
    <property type="entry name" value="GH16_2"/>
    <property type="match status" value="1"/>
</dbReference>
<dbReference type="InterPro" id="IPR013320">
    <property type="entry name" value="ConA-like_dom_sf"/>
</dbReference>
<evidence type="ECO:0000259" key="2">
    <source>
        <dbReference type="PROSITE" id="PS51762"/>
    </source>
</evidence>
<dbReference type="Proteomes" id="UP000315010">
    <property type="component" value="Unassembled WGS sequence"/>
</dbReference>
<feature type="domain" description="GH16" evidence="2">
    <location>
        <begin position="78"/>
        <end position="463"/>
    </location>
</feature>
<evidence type="ECO:0000256" key="1">
    <source>
        <dbReference type="ARBA" id="ARBA00006865"/>
    </source>
</evidence>
<dbReference type="InterPro" id="IPR000757">
    <property type="entry name" value="Beta-glucanase-like"/>
</dbReference>
<name>A0A5C5YUS2_9BACT</name>
<dbReference type="Pfam" id="PF00722">
    <property type="entry name" value="Glyco_hydro_16"/>
    <property type="match status" value="2"/>
</dbReference>
<dbReference type="AlphaFoldDB" id="A0A5C5YUS2"/>
<comment type="caution">
    <text evidence="3">The sequence shown here is derived from an EMBL/GenBank/DDBJ whole genome shotgun (WGS) entry which is preliminary data.</text>
</comment>
<dbReference type="SUPFAM" id="SSF49899">
    <property type="entry name" value="Concanavalin A-like lectins/glucanases"/>
    <property type="match status" value="2"/>
</dbReference>
<keyword evidence="3" id="KW-0326">Glycosidase</keyword>
<comment type="similarity">
    <text evidence="1">Belongs to the glycosyl hydrolase 16 family.</text>
</comment>
<proteinExistence type="inferred from homology"/>
<dbReference type="PANTHER" id="PTHR10963:SF55">
    <property type="entry name" value="GLYCOSIDE HYDROLASE FAMILY 16 PROTEIN"/>
    <property type="match status" value="1"/>
</dbReference>